<evidence type="ECO:0000313" key="3">
    <source>
        <dbReference type="EMBL" id="WPB85788.1"/>
    </source>
</evidence>
<organism evidence="3 4">
    <name type="scientific">Sediminicoccus rosea</name>
    <dbReference type="NCBI Taxonomy" id="1225128"/>
    <lineage>
        <taxon>Bacteria</taxon>
        <taxon>Pseudomonadati</taxon>
        <taxon>Pseudomonadota</taxon>
        <taxon>Alphaproteobacteria</taxon>
        <taxon>Acetobacterales</taxon>
        <taxon>Roseomonadaceae</taxon>
        <taxon>Sediminicoccus</taxon>
    </lineage>
</organism>
<gene>
    <name evidence="3" type="ORF">R9Z33_02685</name>
</gene>
<evidence type="ECO:0000256" key="2">
    <source>
        <dbReference type="HAMAP-Rule" id="MF_00489"/>
    </source>
</evidence>
<evidence type="ECO:0000256" key="1">
    <source>
        <dbReference type="ARBA" id="ARBA00008522"/>
    </source>
</evidence>
<dbReference type="PANTHER" id="PTHR35146:SF1">
    <property type="entry name" value="UPF0178 PROTEIN YAII"/>
    <property type="match status" value="1"/>
</dbReference>
<evidence type="ECO:0000313" key="4">
    <source>
        <dbReference type="Proteomes" id="UP001305521"/>
    </source>
</evidence>
<dbReference type="HAMAP" id="MF_00489">
    <property type="entry name" value="UPF0178"/>
    <property type="match status" value="1"/>
</dbReference>
<sequence>MTALYLDADACPVREEAFRVAARLQLHTHVVSNGARGILLPESPLIHRVIVTEGADVADDWIADRITAADVCVTQDIPLAARCLEKGARALNAKGHRWTLENIGNALAGRAVAEHLRSTGARTGGPSGMTPADRSRFLSELDTLLRAAMRPAPPSLRVPPGGF</sequence>
<accession>A0ABZ0PJA6</accession>
<dbReference type="InterPro" id="IPR003791">
    <property type="entry name" value="UPF0178"/>
</dbReference>
<proteinExistence type="inferred from homology"/>
<name>A0ABZ0PJA6_9PROT</name>
<dbReference type="PANTHER" id="PTHR35146">
    <property type="entry name" value="UPF0178 PROTEIN YAII"/>
    <property type="match status" value="1"/>
</dbReference>
<dbReference type="Proteomes" id="UP001305521">
    <property type="component" value="Chromosome"/>
</dbReference>
<keyword evidence="4" id="KW-1185">Reference proteome</keyword>
<reference evidence="3 4" key="1">
    <citation type="submission" date="2023-11" db="EMBL/GenBank/DDBJ databases">
        <title>Arctic aerobic anoxygenic photoheterotroph Sediminicoccus rosea KRV36 adapts its photosynthesis to long days of polar summer.</title>
        <authorList>
            <person name="Tomasch J."/>
            <person name="Kopejtka K."/>
            <person name="Bily T."/>
            <person name="Gardiner A.T."/>
            <person name="Gardian Z."/>
            <person name="Shivaramu S."/>
            <person name="Koblizek M."/>
            <person name="Engelhardt F."/>
            <person name="Kaftan D."/>
        </authorList>
    </citation>
    <scope>NUCLEOTIDE SEQUENCE [LARGE SCALE GENOMIC DNA]</scope>
    <source>
        <strain evidence="3 4">R-30</strain>
    </source>
</reference>
<comment type="similarity">
    <text evidence="1 2">Belongs to the UPF0178 family.</text>
</comment>
<dbReference type="Pfam" id="PF02639">
    <property type="entry name" value="DUF188"/>
    <property type="match status" value="1"/>
</dbReference>
<dbReference type="EMBL" id="CP137852">
    <property type="protein sequence ID" value="WPB85788.1"/>
    <property type="molecule type" value="Genomic_DNA"/>
</dbReference>
<protein>
    <recommendedName>
        <fullName evidence="2">UPF0178 protein R9Z33_02685</fullName>
    </recommendedName>
</protein>
<dbReference type="NCBIfam" id="NF001095">
    <property type="entry name" value="PRK00124.1"/>
    <property type="match status" value="1"/>
</dbReference>
<dbReference type="RefSeq" id="WP_318649767.1">
    <property type="nucleotide sequence ID" value="NZ_CP137852.1"/>
</dbReference>